<keyword evidence="3" id="KW-1185">Reference proteome</keyword>
<sequence length="81" mass="8603">MGPSRSNRLPPSGLGESGRVCSASLSSDRAPTEASFPSDVPRKAPQSSRTHVVEWASSLMVPRYNMARSCSRTPVPATTVT</sequence>
<evidence type="ECO:0000313" key="3">
    <source>
        <dbReference type="Proteomes" id="UP000823749"/>
    </source>
</evidence>
<reference evidence="2 3" key="1">
    <citation type="submission" date="2020-08" db="EMBL/GenBank/DDBJ databases">
        <title>Plant Genome Project.</title>
        <authorList>
            <person name="Zhang R.-G."/>
        </authorList>
    </citation>
    <scope>NUCLEOTIDE SEQUENCE [LARGE SCALE GENOMIC DNA]</scope>
    <source>
        <strain evidence="2">WSP0</strain>
        <tissue evidence="2">Leaf</tissue>
    </source>
</reference>
<proteinExistence type="predicted"/>
<name>A0AAV6JWX2_9ERIC</name>
<comment type="caution">
    <text evidence="2">The sequence shown here is derived from an EMBL/GenBank/DDBJ whole genome shotgun (WGS) entry which is preliminary data.</text>
</comment>
<organism evidence="2 3">
    <name type="scientific">Rhododendron griersonianum</name>
    <dbReference type="NCBI Taxonomy" id="479676"/>
    <lineage>
        <taxon>Eukaryota</taxon>
        <taxon>Viridiplantae</taxon>
        <taxon>Streptophyta</taxon>
        <taxon>Embryophyta</taxon>
        <taxon>Tracheophyta</taxon>
        <taxon>Spermatophyta</taxon>
        <taxon>Magnoliopsida</taxon>
        <taxon>eudicotyledons</taxon>
        <taxon>Gunneridae</taxon>
        <taxon>Pentapetalae</taxon>
        <taxon>asterids</taxon>
        <taxon>Ericales</taxon>
        <taxon>Ericaceae</taxon>
        <taxon>Ericoideae</taxon>
        <taxon>Rhodoreae</taxon>
        <taxon>Rhododendron</taxon>
    </lineage>
</organism>
<gene>
    <name evidence="2" type="ORF">RHGRI_017175</name>
</gene>
<dbReference type="AlphaFoldDB" id="A0AAV6JWX2"/>
<evidence type="ECO:0000313" key="2">
    <source>
        <dbReference type="EMBL" id="KAG5544650.1"/>
    </source>
</evidence>
<feature type="region of interest" description="Disordered" evidence="1">
    <location>
        <begin position="1"/>
        <end position="51"/>
    </location>
</feature>
<accession>A0AAV6JWX2</accession>
<protein>
    <submittedName>
        <fullName evidence="2">Uncharacterized protein</fullName>
    </submittedName>
</protein>
<dbReference type="Proteomes" id="UP000823749">
    <property type="component" value="Chromosome 6"/>
</dbReference>
<dbReference type="EMBL" id="JACTNZ010000006">
    <property type="protein sequence ID" value="KAG5544650.1"/>
    <property type="molecule type" value="Genomic_DNA"/>
</dbReference>
<evidence type="ECO:0000256" key="1">
    <source>
        <dbReference type="SAM" id="MobiDB-lite"/>
    </source>
</evidence>